<name>A0AAV2DGX8_9ROSI</name>
<reference evidence="1 2" key="1">
    <citation type="submission" date="2024-04" db="EMBL/GenBank/DDBJ databases">
        <authorList>
            <person name="Fracassetti M."/>
        </authorList>
    </citation>
    <scope>NUCLEOTIDE SEQUENCE [LARGE SCALE GENOMIC DNA]</scope>
</reference>
<proteinExistence type="predicted"/>
<dbReference type="EMBL" id="OZ034815">
    <property type="protein sequence ID" value="CAL1372735.1"/>
    <property type="molecule type" value="Genomic_DNA"/>
</dbReference>
<sequence>MTRLVVVDYRTAFYYLFRYDMVATCCNDPSFAIINSTNTGSFGLQLYQSITSLSKFLSNQSRLFPLIVLSS</sequence>
<accession>A0AAV2DGX8</accession>
<dbReference type="Proteomes" id="UP001497516">
    <property type="component" value="Chromosome 2"/>
</dbReference>
<organism evidence="1 2">
    <name type="scientific">Linum trigynum</name>
    <dbReference type="NCBI Taxonomy" id="586398"/>
    <lineage>
        <taxon>Eukaryota</taxon>
        <taxon>Viridiplantae</taxon>
        <taxon>Streptophyta</taxon>
        <taxon>Embryophyta</taxon>
        <taxon>Tracheophyta</taxon>
        <taxon>Spermatophyta</taxon>
        <taxon>Magnoliopsida</taxon>
        <taxon>eudicotyledons</taxon>
        <taxon>Gunneridae</taxon>
        <taxon>Pentapetalae</taxon>
        <taxon>rosids</taxon>
        <taxon>fabids</taxon>
        <taxon>Malpighiales</taxon>
        <taxon>Linaceae</taxon>
        <taxon>Linum</taxon>
    </lineage>
</organism>
<evidence type="ECO:0000313" key="2">
    <source>
        <dbReference type="Proteomes" id="UP001497516"/>
    </source>
</evidence>
<keyword evidence="2" id="KW-1185">Reference proteome</keyword>
<protein>
    <submittedName>
        <fullName evidence="1">Uncharacterized protein</fullName>
    </submittedName>
</protein>
<evidence type="ECO:0000313" key="1">
    <source>
        <dbReference type="EMBL" id="CAL1372735.1"/>
    </source>
</evidence>
<dbReference type="AlphaFoldDB" id="A0AAV2DGX8"/>
<gene>
    <name evidence="1" type="ORF">LTRI10_LOCUS14715</name>
</gene>